<dbReference type="EMBL" id="BPVZ01000028">
    <property type="protein sequence ID" value="GKV07895.1"/>
    <property type="molecule type" value="Genomic_DNA"/>
</dbReference>
<evidence type="ECO:0000256" key="2">
    <source>
        <dbReference type="ARBA" id="ARBA00023043"/>
    </source>
</evidence>
<feature type="repeat" description="ANK" evidence="3">
    <location>
        <begin position="221"/>
        <end position="242"/>
    </location>
</feature>
<dbReference type="InterPro" id="IPR002110">
    <property type="entry name" value="Ankyrin_rpt"/>
</dbReference>
<comment type="caution">
    <text evidence="5">The sequence shown here is derived from an EMBL/GenBank/DDBJ whole genome shotgun (WGS) entry which is preliminary data.</text>
</comment>
<dbReference type="AlphaFoldDB" id="A0AAV5J7I3"/>
<keyword evidence="1" id="KW-0677">Repeat</keyword>
<dbReference type="InterPro" id="IPR036770">
    <property type="entry name" value="Ankyrin_rpt-contain_sf"/>
</dbReference>
<feature type="compositionally biased region" description="Low complexity" evidence="4">
    <location>
        <begin position="590"/>
        <end position="604"/>
    </location>
</feature>
<keyword evidence="2 3" id="KW-0040">ANK repeat</keyword>
<keyword evidence="6" id="KW-1185">Reference proteome</keyword>
<name>A0AAV5J7I3_9ROSI</name>
<dbReference type="PANTHER" id="PTHR24126">
    <property type="entry name" value="ANKYRIN REPEAT, PH AND SEC7 DOMAIN CONTAINING PROTEIN SECG-RELATED"/>
    <property type="match status" value="1"/>
</dbReference>
<reference evidence="5 6" key="1">
    <citation type="journal article" date="2021" name="Commun. Biol.">
        <title>The genome of Shorea leprosula (Dipterocarpaceae) highlights the ecological relevance of drought in aseasonal tropical rainforests.</title>
        <authorList>
            <person name="Ng K.K.S."/>
            <person name="Kobayashi M.J."/>
            <person name="Fawcett J.A."/>
            <person name="Hatakeyama M."/>
            <person name="Paape T."/>
            <person name="Ng C.H."/>
            <person name="Ang C.C."/>
            <person name="Tnah L.H."/>
            <person name="Lee C.T."/>
            <person name="Nishiyama T."/>
            <person name="Sese J."/>
            <person name="O'Brien M.J."/>
            <person name="Copetti D."/>
            <person name="Mohd Noor M.I."/>
            <person name="Ong R.C."/>
            <person name="Putra M."/>
            <person name="Sireger I.Z."/>
            <person name="Indrioko S."/>
            <person name="Kosugi Y."/>
            <person name="Izuno A."/>
            <person name="Isagi Y."/>
            <person name="Lee S.L."/>
            <person name="Shimizu K.K."/>
        </authorList>
    </citation>
    <scope>NUCLEOTIDE SEQUENCE [LARGE SCALE GENOMIC DNA]</scope>
    <source>
        <strain evidence="5">214</strain>
    </source>
</reference>
<feature type="region of interest" description="Disordered" evidence="4">
    <location>
        <begin position="475"/>
        <end position="564"/>
    </location>
</feature>
<dbReference type="SUPFAM" id="SSF48403">
    <property type="entry name" value="Ankyrin repeat"/>
    <property type="match status" value="1"/>
</dbReference>
<dbReference type="SMART" id="SM00248">
    <property type="entry name" value="ANK"/>
    <property type="match status" value="9"/>
</dbReference>
<evidence type="ECO:0000256" key="3">
    <source>
        <dbReference type="PROSITE-ProRule" id="PRU00023"/>
    </source>
</evidence>
<organism evidence="5 6">
    <name type="scientific">Rubroshorea leprosula</name>
    <dbReference type="NCBI Taxonomy" id="152421"/>
    <lineage>
        <taxon>Eukaryota</taxon>
        <taxon>Viridiplantae</taxon>
        <taxon>Streptophyta</taxon>
        <taxon>Embryophyta</taxon>
        <taxon>Tracheophyta</taxon>
        <taxon>Spermatophyta</taxon>
        <taxon>Magnoliopsida</taxon>
        <taxon>eudicotyledons</taxon>
        <taxon>Gunneridae</taxon>
        <taxon>Pentapetalae</taxon>
        <taxon>rosids</taxon>
        <taxon>malvids</taxon>
        <taxon>Malvales</taxon>
        <taxon>Dipterocarpaceae</taxon>
        <taxon>Rubroshorea</taxon>
    </lineage>
</organism>
<gene>
    <name evidence="5" type="ORF">SLEP1_g19598</name>
</gene>
<evidence type="ECO:0000313" key="5">
    <source>
        <dbReference type="EMBL" id="GKV07895.1"/>
    </source>
</evidence>
<accession>A0AAV5J7I3</accession>
<evidence type="ECO:0000256" key="1">
    <source>
        <dbReference type="ARBA" id="ARBA00022737"/>
    </source>
</evidence>
<dbReference type="Gene3D" id="1.25.40.20">
    <property type="entry name" value="Ankyrin repeat-containing domain"/>
    <property type="match status" value="3"/>
</dbReference>
<dbReference type="PANTHER" id="PTHR24126:SF40">
    <property type="entry name" value="ANKYRIN REPEAT FAMILY PROTEIN"/>
    <property type="match status" value="1"/>
</dbReference>
<feature type="repeat" description="ANK" evidence="3">
    <location>
        <begin position="254"/>
        <end position="275"/>
    </location>
</feature>
<protein>
    <submittedName>
        <fullName evidence="5">Uncharacterized protein</fullName>
    </submittedName>
</protein>
<dbReference type="Pfam" id="PF13637">
    <property type="entry name" value="Ank_4"/>
    <property type="match status" value="1"/>
</dbReference>
<sequence length="677" mass="74610">MPPAYFPLRWESTGDQWWYASPVDWATANGHYDLVRELLRIDGNHLIKLTSLRRIRRLETVWDDEEQFDDVAKCRSQVARQLFHECESKKGKNSLIRAGYGGWLMYTAASAGDLGFVRLLLERNPLLVFGEGEYGVTDILYAAARGKNSQVFRLIYDFAVSPRFLTSKGEGFEEHIGDIPAVYKWEMMNRALHAAARGGNLMVLNELLSDCTDVLAYRDKHGSTILHAAAAKGQAEAVKYLLASFDIASSRDHQGNTALHTAAYRGQAAVVEALIIACPSLVSVRNNAGETFLHTAVSGFQNPAFKRVDRQTQLMKQLVCEKNFKIEDIINAKNNDGRTALHMAIIGNIHTDLVELLMSAQSINVNVRDTNGMTPLDLLRQHPHTTSSDKLIRQLISAGGIFGYQDHNARRAIASHLKMQGSGNSPGTSFRISDAEIFLYTRVETISDASPGDPGIVSLGSSSPEISQIESTIENQISSVDKKPCSKNNTAQKIKSVLHWPQLKETRTKRVQKQVDGNSEQSQKKGKSSNGAPIPLRQRFAKPPLPSNNKRTLSMRSNQSSPIAKKKLASGLMRGVLQAMPHLTTRSRSRSSSFSKSSISSPSSLDKQKGVFTETDFAGPSCSNQVHDDGKANTASFRKSFKSQYFCFGGSGLSVKIPVSRQRQNQSVASPPIALMA</sequence>
<dbReference type="Pfam" id="PF12796">
    <property type="entry name" value="Ank_2"/>
    <property type="match status" value="1"/>
</dbReference>
<evidence type="ECO:0000256" key="4">
    <source>
        <dbReference type="SAM" id="MobiDB-lite"/>
    </source>
</evidence>
<feature type="region of interest" description="Disordered" evidence="4">
    <location>
        <begin position="581"/>
        <end position="608"/>
    </location>
</feature>
<dbReference type="Proteomes" id="UP001054252">
    <property type="component" value="Unassembled WGS sequence"/>
</dbReference>
<proteinExistence type="predicted"/>
<dbReference type="PROSITE" id="PS50297">
    <property type="entry name" value="ANK_REP_REGION"/>
    <property type="match status" value="2"/>
</dbReference>
<feature type="compositionally biased region" description="Polar residues" evidence="4">
    <location>
        <begin position="547"/>
        <end position="562"/>
    </location>
</feature>
<dbReference type="PROSITE" id="PS50088">
    <property type="entry name" value="ANK_REPEAT"/>
    <property type="match status" value="2"/>
</dbReference>
<evidence type="ECO:0000313" key="6">
    <source>
        <dbReference type="Proteomes" id="UP001054252"/>
    </source>
</evidence>